<sequence length="117" mass="13101">MNRMGGGGWFTWTSWRNSCRCQGNGAGWITCCSTSEWRRQRSGSPRRNPTAMPLKKANQFLCDTGVEVRAESDQLRRRGAEDWSGGDVRAPGAYAVRPVQRHQQAVMGCEACELLLH</sequence>
<organism evidence="1 2">
    <name type="scientific">Trypanosoma rangeli</name>
    <dbReference type="NCBI Taxonomy" id="5698"/>
    <lineage>
        <taxon>Eukaryota</taxon>
        <taxon>Discoba</taxon>
        <taxon>Euglenozoa</taxon>
        <taxon>Kinetoplastea</taxon>
        <taxon>Metakinetoplastina</taxon>
        <taxon>Trypanosomatida</taxon>
        <taxon>Trypanosomatidae</taxon>
        <taxon>Trypanosoma</taxon>
        <taxon>Herpetosoma</taxon>
    </lineage>
</organism>
<dbReference type="AlphaFoldDB" id="A0A3R7N6A7"/>
<dbReference type="EC" id="5.1.1.1" evidence="1"/>
<dbReference type="GeneID" id="40333348"/>
<comment type="caution">
    <text evidence="1">The sequence shown here is derived from an EMBL/GenBank/DDBJ whole genome shotgun (WGS) entry which is preliminary data.</text>
</comment>
<keyword evidence="2" id="KW-1185">Reference proteome</keyword>
<keyword evidence="1" id="KW-0413">Isomerase</keyword>
<name>A0A3R7N6A7_TRYRA</name>
<evidence type="ECO:0000313" key="2">
    <source>
        <dbReference type="Proteomes" id="UP000283634"/>
    </source>
</evidence>
<dbReference type="Proteomes" id="UP000283634">
    <property type="component" value="Unassembled WGS sequence"/>
</dbReference>
<dbReference type="GO" id="GO:0008784">
    <property type="term" value="F:alanine racemase activity"/>
    <property type="evidence" value="ECO:0007669"/>
    <property type="project" value="UniProtKB-EC"/>
</dbReference>
<accession>A0A3R7N6A7</accession>
<evidence type="ECO:0000313" key="1">
    <source>
        <dbReference type="EMBL" id="RNE97234.1"/>
    </source>
</evidence>
<reference evidence="1 2" key="1">
    <citation type="journal article" date="2018" name="BMC Genomics">
        <title>Genomic comparison of Trypanosoma conorhini and Trypanosoma rangeli to Trypanosoma cruzi strains of high and low virulence.</title>
        <authorList>
            <person name="Bradwell K.R."/>
            <person name="Koparde V.N."/>
            <person name="Matveyev A.V."/>
            <person name="Serrano M.G."/>
            <person name="Alves J.M."/>
            <person name="Parikh H."/>
            <person name="Huang B."/>
            <person name="Lee V."/>
            <person name="Espinosa-Alvarez O."/>
            <person name="Ortiz P.A."/>
            <person name="Costa-Martins A.G."/>
            <person name="Teixeira M.M."/>
            <person name="Buck G.A."/>
        </authorList>
    </citation>
    <scope>NUCLEOTIDE SEQUENCE [LARGE SCALE GENOMIC DNA]</scope>
    <source>
        <strain evidence="1 2">AM80</strain>
    </source>
</reference>
<gene>
    <name evidence="1" type="ORF">TraAM80_09415</name>
</gene>
<protein>
    <submittedName>
        <fullName evidence="1">Alanine racemase</fullName>
        <ecNumber evidence="1">5.1.1.1</ecNumber>
    </submittedName>
</protein>
<dbReference type="RefSeq" id="XP_029234021.1">
    <property type="nucleotide sequence ID" value="XM_029386097.1"/>
</dbReference>
<dbReference type="EMBL" id="MKGL01000586">
    <property type="protein sequence ID" value="RNE97234.1"/>
    <property type="molecule type" value="Genomic_DNA"/>
</dbReference>
<proteinExistence type="predicted"/>